<sequence>MLFWILPMLIGIIIGVAIMVSFDTPLFDSSEPTENEQIENNQGTNEPAPDNPSQVLQVDVTTQVTEVVENVSHAVVGVTNIQIQTNFWEQNDGNETGTGSGVVYKTDDNYAYVVTNHHVIEGADAIEVVLSDETTVEANILGSDIFTDLAVLRMDVQHVEGPIEMGTSSSIKVGEPAIAIGNPLGHMFSGTVTFGVISSKERTIPVDLNQDGYPDWQADVIQTDAAINPGNSGGALINIHGQLIGINSMKINEAAVEGIGFAIPIDTARPIIEELEQTGTVTRAYLGVEVYSLEEVPQVEWNRTLQLPQDVVGGVYVWRVDQLSPAEQGGLKRLDVITELDGHEIHDTIDLRKILYQEKNVGDELHVIFYRDGQLQQTTITLGTQP</sequence>
<dbReference type="Pfam" id="PF13365">
    <property type="entry name" value="Trypsin_2"/>
    <property type="match status" value="1"/>
</dbReference>
<dbReference type="FunFam" id="2.40.10.10:FF:000001">
    <property type="entry name" value="Periplasmic serine protease DegS"/>
    <property type="match status" value="1"/>
</dbReference>
<evidence type="ECO:0000256" key="5">
    <source>
        <dbReference type="SAM" id="MobiDB-lite"/>
    </source>
</evidence>
<dbReference type="AlphaFoldDB" id="A0AB39HVD0"/>
<dbReference type="SMART" id="SM00228">
    <property type="entry name" value="PDZ"/>
    <property type="match status" value="1"/>
</dbReference>
<protein>
    <submittedName>
        <fullName evidence="7">S1C family serine protease</fullName>
        <ecNumber evidence="7">3.4.21.-</ecNumber>
    </submittedName>
</protein>
<proteinExistence type="inferred from homology"/>
<dbReference type="InterPro" id="IPR009003">
    <property type="entry name" value="Peptidase_S1_PA"/>
</dbReference>
<keyword evidence="4" id="KW-0720">Serine protease</keyword>
<keyword evidence="2 7" id="KW-0645">Protease</keyword>
<dbReference type="InterPro" id="IPR001478">
    <property type="entry name" value="PDZ"/>
</dbReference>
<dbReference type="Gene3D" id="2.30.42.10">
    <property type="match status" value="1"/>
</dbReference>
<evidence type="ECO:0000313" key="7">
    <source>
        <dbReference type="EMBL" id="XDK34582.1"/>
    </source>
</evidence>
<organism evidence="7">
    <name type="scientific">Ornithinibacillus sp. 4-3</name>
    <dbReference type="NCBI Taxonomy" id="3231488"/>
    <lineage>
        <taxon>Bacteria</taxon>
        <taxon>Bacillati</taxon>
        <taxon>Bacillota</taxon>
        <taxon>Bacilli</taxon>
        <taxon>Bacillales</taxon>
        <taxon>Bacillaceae</taxon>
        <taxon>Ornithinibacillus</taxon>
    </lineage>
</organism>
<comment type="similarity">
    <text evidence="1">Belongs to the peptidase S1C family.</text>
</comment>
<dbReference type="InterPro" id="IPR051201">
    <property type="entry name" value="Chloro_Bact_Ser_Proteases"/>
</dbReference>
<dbReference type="RefSeq" id="WP_368655251.1">
    <property type="nucleotide sequence ID" value="NZ_CP162599.1"/>
</dbReference>
<dbReference type="GO" id="GO:0006508">
    <property type="term" value="P:proteolysis"/>
    <property type="evidence" value="ECO:0007669"/>
    <property type="project" value="UniProtKB-KW"/>
</dbReference>
<evidence type="ECO:0000256" key="2">
    <source>
        <dbReference type="ARBA" id="ARBA00022670"/>
    </source>
</evidence>
<evidence type="ECO:0000259" key="6">
    <source>
        <dbReference type="SMART" id="SM00228"/>
    </source>
</evidence>
<name>A0AB39HVD0_9BACI</name>
<dbReference type="PANTHER" id="PTHR43343:SF3">
    <property type="entry name" value="PROTEASE DO-LIKE 8, CHLOROPLASTIC"/>
    <property type="match status" value="1"/>
</dbReference>
<evidence type="ECO:0000256" key="1">
    <source>
        <dbReference type="ARBA" id="ARBA00010541"/>
    </source>
</evidence>
<reference evidence="7" key="1">
    <citation type="submission" date="2024-07" db="EMBL/GenBank/DDBJ databases">
        <title>Halotolerant mesophilic bacterium Ornithinibacillus sp. 4-3, sp. nov., isolated from soil.</title>
        <authorList>
            <person name="Sidarenka A.V."/>
            <person name="Guliayeva D.E."/>
            <person name="Leanovich S.I."/>
            <person name="Hileuskaya K.S."/>
            <person name="Akhremchuk A.E."/>
            <person name="Sikolenko M.A."/>
            <person name="Valentovich L.N."/>
        </authorList>
    </citation>
    <scope>NUCLEOTIDE SEQUENCE</scope>
    <source>
        <strain evidence="7">4-3</strain>
    </source>
</reference>
<dbReference type="SUPFAM" id="SSF50156">
    <property type="entry name" value="PDZ domain-like"/>
    <property type="match status" value="1"/>
</dbReference>
<dbReference type="InterPro" id="IPR043504">
    <property type="entry name" value="Peptidase_S1_PA_chymotrypsin"/>
</dbReference>
<dbReference type="InterPro" id="IPR001940">
    <property type="entry name" value="Peptidase_S1C"/>
</dbReference>
<accession>A0AB39HVD0</accession>
<dbReference type="Pfam" id="PF13180">
    <property type="entry name" value="PDZ_2"/>
    <property type="match status" value="1"/>
</dbReference>
<dbReference type="Gene3D" id="2.40.10.10">
    <property type="entry name" value="Trypsin-like serine proteases"/>
    <property type="match status" value="2"/>
</dbReference>
<keyword evidence="3 7" id="KW-0378">Hydrolase</keyword>
<evidence type="ECO:0000256" key="3">
    <source>
        <dbReference type="ARBA" id="ARBA00022801"/>
    </source>
</evidence>
<gene>
    <name evidence="7" type="ORF">AB4Y30_17515</name>
</gene>
<dbReference type="InterPro" id="IPR036034">
    <property type="entry name" value="PDZ_sf"/>
</dbReference>
<dbReference type="GO" id="GO:0004252">
    <property type="term" value="F:serine-type endopeptidase activity"/>
    <property type="evidence" value="ECO:0007669"/>
    <property type="project" value="InterPro"/>
</dbReference>
<dbReference type="PRINTS" id="PR00834">
    <property type="entry name" value="PROTEASES2C"/>
</dbReference>
<dbReference type="EC" id="3.4.21.-" evidence="7"/>
<feature type="domain" description="PDZ" evidence="6">
    <location>
        <begin position="284"/>
        <end position="373"/>
    </location>
</feature>
<evidence type="ECO:0000256" key="4">
    <source>
        <dbReference type="ARBA" id="ARBA00022825"/>
    </source>
</evidence>
<feature type="region of interest" description="Disordered" evidence="5">
    <location>
        <begin position="29"/>
        <end position="53"/>
    </location>
</feature>
<dbReference type="SUPFAM" id="SSF50494">
    <property type="entry name" value="Trypsin-like serine proteases"/>
    <property type="match status" value="1"/>
</dbReference>
<dbReference type="PANTHER" id="PTHR43343">
    <property type="entry name" value="PEPTIDASE S12"/>
    <property type="match status" value="1"/>
</dbReference>
<dbReference type="EMBL" id="CP162599">
    <property type="protein sequence ID" value="XDK34582.1"/>
    <property type="molecule type" value="Genomic_DNA"/>
</dbReference>